<dbReference type="GO" id="GO:0009098">
    <property type="term" value="P:L-leucine biosynthetic process"/>
    <property type="evidence" value="ECO:0007669"/>
    <property type="project" value="TreeGrafter"/>
</dbReference>
<keyword evidence="3" id="KW-0456">Lyase</keyword>
<reference evidence="3 4" key="1">
    <citation type="submission" date="2019-12" db="EMBL/GenBank/DDBJ databases">
        <title>Sporaefaciens musculi gen. nov., sp. nov., a novel bacterium isolated from the caecum of an obese mouse.</title>
        <authorList>
            <person name="Rasmussen T.S."/>
            <person name="Streidl T."/>
            <person name="Hitch T.C.A."/>
            <person name="Wortmann E."/>
            <person name="Deptula P."/>
            <person name="Hansen M."/>
            <person name="Nielsen D.S."/>
            <person name="Clavel T."/>
            <person name="Vogensen F.K."/>
        </authorList>
    </citation>
    <scope>NUCLEOTIDE SEQUENCE [LARGE SCALE GENOMIC DNA]</scope>
    <source>
        <strain evidence="3 4">WCA-9-b2</strain>
    </source>
</reference>
<dbReference type="InterPro" id="IPR050073">
    <property type="entry name" value="2-IPM_HCS-like"/>
</dbReference>
<dbReference type="InterPro" id="IPR013785">
    <property type="entry name" value="Aldolase_TIM"/>
</dbReference>
<dbReference type="EMBL" id="WUQX01000001">
    <property type="protein sequence ID" value="MXP78111.1"/>
    <property type="molecule type" value="Genomic_DNA"/>
</dbReference>
<dbReference type="RefSeq" id="WP_159754261.1">
    <property type="nucleotide sequence ID" value="NZ_WUQX01000001.1"/>
</dbReference>
<proteinExistence type="predicted"/>
<dbReference type="Pfam" id="PF00682">
    <property type="entry name" value="HMGL-like"/>
    <property type="match status" value="1"/>
</dbReference>
<sequence>MGSIHLLDCTLRDGGYINDWNFGHDNLVSIFERIVGAGIEMVEIGFLDERREFDLNRSIMPNTDCVGKIYGKLERKQTMVVGMIDFGTCGLENIRPCDKSYLDGIRVIFKKHLREPALRFCKSLKEKGYKVFVQLVSVTSYSDEEMMSLISLANQVEPWAVSMVDTYGLMHQDHLLHYFRLLNEHLNPEIMLGYHGHNNFQMGYANCIAMLSNKTERALMVDGSLYGMGKGAGNVPIELIAMHMNHGFGKKYHISQLLEAIDVNITQFHPPVRWGYNMFYYLAASNNCHPNYVTYLLNKKTLSVKSVNEVLSKLQGEKKLLYDKKYIEKLYAEYQKNEINDEISWKKLEDKLSGKKLLLIGPGVTVNTERKIIVRYIQEKHPFVIAINYIPDGFRLDYIFLSNSKRYTQLATKLSQENYSIIATSNVTGTRDEVFEMVLNFSGLMDEEAEIIDNSLVMFLKVLIHVGCKEVTLAGFDGYSSEESNYYNQNMEYDFVKQKAEYLNSYTSTFLQSIAEILTVNFLTSSKYDRER</sequence>
<dbReference type="InterPro" id="IPR000891">
    <property type="entry name" value="PYR_CT"/>
</dbReference>
<evidence type="ECO:0000259" key="2">
    <source>
        <dbReference type="Pfam" id="PF00682"/>
    </source>
</evidence>
<accession>A0A7X3MKJ6</accession>
<dbReference type="CDD" id="cd07944">
    <property type="entry name" value="DRE_TIM_HOA_like"/>
    <property type="match status" value="1"/>
</dbReference>
<evidence type="ECO:0000313" key="3">
    <source>
        <dbReference type="EMBL" id="MXP78111.1"/>
    </source>
</evidence>
<feature type="domain" description="Pyruvate carboxyltransferase" evidence="2">
    <location>
        <begin position="4"/>
        <end position="257"/>
    </location>
</feature>
<dbReference type="SUPFAM" id="SSF51569">
    <property type="entry name" value="Aldolase"/>
    <property type="match status" value="1"/>
</dbReference>
<keyword evidence="4" id="KW-1185">Reference proteome</keyword>
<protein>
    <submittedName>
        <fullName evidence="3">3-hydroxy-3-methylglutaryl-CoA lyase</fullName>
    </submittedName>
</protein>
<dbReference type="GO" id="GO:0003852">
    <property type="term" value="F:2-isopropylmalate synthase activity"/>
    <property type="evidence" value="ECO:0007669"/>
    <property type="project" value="TreeGrafter"/>
</dbReference>
<organism evidence="3 4">
    <name type="scientific">Sporofaciens musculi</name>
    <dbReference type="NCBI Taxonomy" id="2681861"/>
    <lineage>
        <taxon>Bacteria</taxon>
        <taxon>Bacillati</taxon>
        <taxon>Bacillota</taxon>
        <taxon>Clostridia</taxon>
        <taxon>Lachnospirales</taxon>
        <taxon>Lachnospiraceae</taxon>
        <taxon>Sporofaciens</taxon>
    </lineage>
</organism>
<dbReference type="PANTHER" id="PTHR10277:SF9">
    <property type="entry name" value="2-ISOPROPYLMALATE SYNTHASE 1, CHLOROPLASTIC-RELATED"/>
    <property type="match status" value="1"/>
</dbReference>
<evidence type="ECO:0000256" key="1">
    <source>
        <dbReference type="ARBA" id="ARBA00023211"/>
    </source>
</evidence>
<comment type="caution">
    <text evidence="3">The sequence shown here is derived from an EMBL/GenBank/DDBJ whole genome shotgun (WGS) entry which is preliminary data.</text>
</comment>
<evidence type="ECO:0000313" key="4">
    <source>
        <dbReference type="Proteomes" id="UP000460412"/>
    </source>
</evidence>
<dbReference type="Gene3D" id="3.20.20.70">
    <property type="entry name" value="Aldolase class I"/>
    <property type="match status" value="1"/>
</dbReference>
<name>A0A7X3MKJ6_9FIRM</name>
<dbReference type="Proteomes" id="UP000460412">
    <property type="component" value="Unassembled WGS sequence"/>
</dbReference>
<keyword evidence="1" id="KW-0464">Manganese</keyword>
<dbReference type="AlphaFoldDB" id="A0A7X3MKJ6"/>
<gene>
    <name evidence="3" type="ORF">GN277_22965</name>
</gene>
<dbReference type="GO" id="GO:0016829">
    <property type="term" value="F:lyase activity"/>
    <property type="evidence" value="ECO:0007669"/>
    <property type="project" value="UniProtKB-KW"/>
</dbReference>
<dbReference type="PANTHER" id="PTHR10277">
    <property type="entry name" value="HOMOCITRATE SYNTHASE-RELATED"/>
    <property type="match status" value="1"/>
</dbReference>